<evidence type="ECO:0008006" key="6">
    <source>
        <dbReference type="Google" id="ProtNLM"/>
    </source>
</evidence>
<evidence type="ECO:0000313" key="5">
    <source>
        <dbReference type="Proteomes" id="UP001189429"/>
    </source>
</evidence>
<keyword evidence="3" id="KW-1133">Transmembrane helix</keyword>
<proteinExistence type="predicted"/>
<feature type="transmembrane region" description="Helical" evidence="3">
    <location>
        <begin position="661"/>
        <end position="681"/>
    </location>
</feature>
<feature type="transmembrane region" description="Helical" evidence="3">
    <location>
        <begin position="749"/>
        <end position="769"/>
    </location>
</feature>
<evidence type="ECO:0000256" key="1">
    <source>
        <dbReference type="SAM" id="Coils"/>
    </source>
</evidence>
<gene>
    <name evidence="4" type="ORF">PCOR1329_LOCUS41271</name>
</gene>
<dbReference type="Gene3D" id="2.60.220.50">
    <property type="match status" value="1"/>
</dbReference>
<protein>
    <recommendedName>
        <fullName evidence="6">GPS domain-containing protein</fullName>
    </recommendedName>
</protein>
<keyword evidence="3" id="KW-0472">Membrane</keyword>
<reference evidence="4" key="1">
    <citation type="submission" date="2023-10" db="EMBL/GenBank/DDBJ databases">
        <authorList>
            <person name="Chen Y."/>
            <person name="Shah S."/>
            <person name="Dougan E. K."/>
            <person name="Thang M."/>
            <person name="Chan C."/>
        </authorList>
    </citation>
    <scope>NUCLEOTIDE SEQUENCE [LARGE SCALE GENOMIC DNA]</scope>
</reference>
<keyword evidence="1" id="KW-0175">Coiled coil</keyword>
<evidence type="ECO:0000256" key="3">
    <source>
        <dbReference type="SAM" id="Phobius"/>
    </source>
</evidence>
<accession>A0ABN9TSW0</accession>
<feature type="region of interest" description="Disordered" evidence="2">
    <location>
        <begin position="113"/>
        <end position="144"/>
    </location>
</feature>
<organism evidence="4 5">
    <name type="scientific">Prorocentrum cordatum</name>
    <dbReference type="NCBI Taxonomy" id="2364126"/>
    <lineage>
        <taxon>Eukaryota</taxon>
        <taxon>Sar</taxon>
        <taxon>Alveolata</taxon>
        <taxon>Dinophyceae</taxon>
        <taxon>Prorocentrales</taxon>
        <taxon>Prorocentraceae</taxon>
        <taxon>Prorocentrum</taxon>
    </lineage>
</organism>
<feature type="compositionally biased region" description="Pro residues" evidence="2">
    <location>
        <begin position="119"/>
        <end position="141"/>
    </location>
</feature>
<dbReference type="Proteomes" id="UP001189429">
    <property type="component" value="Unassembled WGS sequence"/>
</dbReference>
<dbReference type="InterPro" id="IPR046338">
    <property type="entry name" value="GAIN_dom_sf"/>
</dbReference>
<evidence type="ECO:0000313" key="4">
    <source>
        <dbReference type="EMBL" id="CAK0848295.1"/>
    </source>
</evidence>
<name>A0ABN9TSW0_9DINO</name>
<comment type="caution">
    <text evidence="4">The sequence shown here is derived from an EMBL/GenBank/DDBJ whole genome shotgun (WGS) entry which is preliminary data.</text>
</comment>
<feature type="transmembrane region" description="Helical" evidence="3">
    <location>
        <begin position="397"/>
        <end position="417"/>
    </location>
</feature>
<keyword evidence="5" id="KW-1185">Reference proteome</keyword>
<evidence type="ECO:0000256" key="2">
    <source>
        <dbReference type="SAM" id="MobiDB-lite"/>
    </source>
</evidence>
<feature type="coiled-coil region" evidence="1">
    <location>
        <begin position="1268"/>
        <end position="1295"/>
    </location>
</feature>
<dbReference type="EMBL" id="CAUYUJ010014965">
    <property type="protein sequence ID" value="CAK0848295.1"/>
    <property type="molecule type" value="Genomic_DNA"/>
</dbReference>
<feature type="transmembrane region" description="Helical" evidence="3">
    <location>
        <begin position="613"/>
        <end position="631"/>
    </location>
</feature>
<sequence length="1325" mass="141157">MLLFHVRGEVSLQSEGTAAQVRSALRAAVAEALGVPEAAVSVAAALAGGRRLAAWAAEWRSVAEGAEAAGSLLQSASSMHGDPSALAGGLERWFAGTGLAFDSASISVGEPVMESLAPSPAPTPAPPTPSPPTAGPTPAPTAPALSAGAAAVASSLVMETESQETSVLDGLFEAADVSEVVVASVGGVASVVAASVATAVGVTAGTVVDAAAVASSGASAVEIPVQDVVRSQVVRVLVPSAVVVQAANGSASVSASVSVGGSAVGIAVTILAGTFPETEAASAQVSVVVRDSRGNELSGVQLDEPVDLVLLENRSEGLLCAWWDGAAVAWSTSGVEEVVHEGPQFICRTHHLSIFTALVRIVSTLERALVCSNSKVFSAEAFKRATSGAAWIYTFDGFVYLLLVLVTVVLMIMSCYLDSRWRRRYEWHDVSFCTTNETLKEERKGIVQKITDAYKEQLDISRISKSLTYHAVAYDQKVAVQSIENLLKGRLHIDGNGTRSSQSGLSAALRNAGERVDAAVDNVIDIANHAVVATGQAASNSSKKLLERTGTSKSSKVDVAREVPEMLSVRVIRLCDTFWQSRWRLQLWIIFVSVNRWVQWHHYSIYDRSTTRGVLLTGQVWGAVAVIALFSENTGSSLSHGSDAQCEANGFWEKVQMDVAVGFWSAIISSAPLAAAQAVLLRRRFVFQSEWEISHQLSYSRWWRTQEQVLLLLLSLYTAACILYVWLFLASVTPMSRLHMTASSISSVFTKVFVAPLGISMGLLFLATVHQRLRPDTLPKIKEDIRRRFESDEMEQMALETISQPGEKSCEEPEVEPEENVVVPMLPGALSDSDDDDLAVEEDALGIVFGMRYEHADHREFCSALRLGLLGMGVGAAGLSEVHVALHESPDGGTVAKISGPVPAIVEIEVTDLVDLLQVAGWKPLEVQPSGHRTRGADRLYRVLEKARQAEDELRAWLEAAAAREREVLEVERFVGAVERLWHQKGQTLLEASGRCAAASSGGGGPGRCVEPLQLETLAEACQKAREGDTPDLALAAAASAGPPPAILAWLAGAVRGCDLDRLFGCAGRPGSRASGASAGAGHNPEVLRAASLAACACFSQVDDLDSRSGRDALEGLQVWVKWLCFLAASARTLEAPMTVTCALWDLPEEALRELRGRAAGDPLFWAAPVVATDAVARRDPAPEPGEPSAVITISGVTRALPLFEMSSSPEEREWLLPPFAALRVERAVCGEVLRLEAACAGCALGGSLLRQAEQDFCQSSEDLSVVQARMERERAAQKAKLDEARQKVRSAVKAIRRAAGCSSVRSSMVQPRELMPQPEPLIFH</sequence>
<keyword evidence="3" id="KW-0812">Transmembrane</keyword>
<feature type="transmembrane region" description="Helical" evidence="3">
    <location>
        <begin position="709"/>
        <end position="729"/>
    </location>
</feature>